<gene>
    <name evidence="2" type="ORF">CC84DRAFT_1261554</name>
</gene>
<feature type="compositionally biased region" description="Basic and acidic residues" evidence="1">
    <location>
        <begin position="165"/>
        <end position="180"/>
    </location>
</feature>
<evidence type="ECO:0000256" key="1">
    <source>
        <dbReference type="SAM" id="MobiDB-lite"/>
    </source>
</evidence>
<dbReference type="Proteomes" id="UP000077069">
    <property type="component" value="Unassembled WGS sequence"/>
</dbReference>
<reference evidence="2 3" key="1">
    <citation type="submission" date="2016-05" db="EMBL/GenBank/DDBJ databases">
        <title>Comparative analysis of secretome profiles of manganese(II)-oxidizing ascomycete fungi.</title>
        <authorList>
            <consortium name="DOE Joint Genome Institute"/>
            <person name="Zeiner C.A."/>
            <person name="Purvine S.O."/>
            <person name="Zink E.M."/>
            <person name="Wu S."/>
            <person name="Pasa-Tolic L."/>
            <person name="Chaput D.L."/>
            <person name="Haridas S."/>
            <person name="Grigoriev I.V."/>
            <person name="Santelli C.M."/>
            <person name="Hansel C.M."/>
        </authorList>
    </citation>
    <scope>NUCLEOTIDE SEQUENCE [LARGE SCALE GENOMIC DNA]</scope>
    <source>
        <strain evidence="2 3">AP3s5-JAC2a</strain>
    </source>
</reference>
<keyword evidence="3" id="KW-1185">Reference proteome</keyword>
<accession>A0A177C5H9</accession>
<sequence length="238" mass="26578">MESDPSLPLRTHSLTTAFSDLETYRSTSSGSSSTMDSHGPAPLPPRTASMPNYTADLELEMSSLAESSHTVRKANRLSLTASSEGIATESESAYSTGQHELFFEAPRIAPVVNVEHNNWFAPCEWSPSPPVPPEASLTSAASPRKFRHTPFNLIRSASKKRPSKKVADQQDPGKPRDKLWHSNRTKGAQAQRLIAKRKEVDKERKNKENYERYKKLERRLEANGFLTSLGKRGDERNT</sequence>
<name>A0A177C5H9_9PLEO</name>
<dbReference type="EMBL" id="KV441555">
    <property type="protein sequence ID" value="OAG02873.1"/>
    <property type="molecule type" value="Genomic_DNA"/>
</dbReference>
<proteinExistence type="predicted"/>
<evidence type="ECO:0000313" key="2">
    <source>
        <dbReference type="EMBL" id="OAG02873.1"/>
    </source>
</evidence>
<dbReference type="GeneID" id="28768561"/>
<protein>
    <submittedName>
        <fullName evidence="2">Uncharacterized protein</fullName>
    </submittedName>
</protein>
<feature type="compositionally biased region" description="Basic and acidic residues" evidence="1">
    <location>
        <begin position="196"/>
        <end position="211"/>
    </location>
</feature>
<dbReference type="RefSeq" id="XP_018033238.1">
    <property type="nucleotide sequence ID" value="XM_018185075.1"/>
</dbReference>
<dbReference type="AlphaFoldDB" id="A0A177C5H9"/>
<dbReference type="InParanoid" id="A0A177C5H9"/>
<organism evidence="2 3">
    <name type="scientific">Paraphaeosphaeria sporulosa</name>
    <dbReference type="NCBI Taxonomy" id="1460663"/>
    <lineage>
        <taxon>Eukaryota</taxon>
        <taxon>Fungi</taxon>
        <taxon>Dikarya</taxon>
        <taxon>Ascomycota</taxon>
        <taxon>Pezizomycotina</taxon>
        <taxon>Dothideomycetes</taxon>
        <taxon>Pleosporomycetidae</taxon>
        <taxon>Pleosporales</taxon>
        <taxon>Massarineae</taxon>
        <taxon>Didymosphaeriaceae</taxon>
        <taxon>Paraphaeosphaeria</taxon>
    </lineage>
</organism>
<feature type="region of interest" description="Disordered" evidence="1">
    <location>
        <begin position="1"/>
        <end position="52"/>
    </location>
</feature>
<feature type="region of interest" description="Disordered" evidence="1">
    <location>
        <begin position="127"/>
        <end position="211"/>
    </location>
</feature>
<evidence type="ECO:0000313" key="3">
    <source>
        <dbReference type="Proteomes" id="UP000077069"/>
    </source>
</evidence>